<dbReference type="GO" id="GO:0005737">
    <property type="term" value="C:cytoplasm"/>
    <property type="evidence" value="ECO:0007669"/>
    <property type="project" value="TreeGrafter"/>
</dbReference>
<evidence type="ECO:0000256" key="8">
    <source>
        <dbReference type="ARBA" id="ARBA00023027"/>
    </source>
</evidence>
<dbReference type="EC" id="2.5.1.46" evidence="6 11"/>
<dbReference type="InterPro" id="IPR036982">
    <property type="entry name" value="Deoxyhypusine_synthase_sf"/>
</dbReference>
<evidence type="ECO:0000256" key="11">
    <source>
        <dbReference type="HAMAP-Rule" id="MF_00153"/>
    </source>
</evidence>
<dbReference type="InterPro" id="IPR022899">
    <property type="entry name" value="Deoxyhypus_synthase_arc"/>
</dbReference>
<evidence type="ECO:0000313" key="13">
    <source>
        <dbReference type="Proteomes" id="UP000554766"/>
    </source>
</evidence>
<keyword evidence="7 11" id="KW-0808">Transferase</keyword>
<evidence type="ECO:0000256" key="6">
    <source>
        <dbReference type="ARBA" id="ARBA00012683"/>
    </source>
</evidence>
<comment type="pathway">
    <text evidence="4 11">Protein modification; eIF5A hypusination.</text>
</comment>
<evidence type="ECO:0000256" key="9">
    <source>
        <dbReference type="ARBA" id="ARBA00023256"/>
    </source>
</evidence>
<evidence type="ECO:0000256" key="4">
    <source>
        <dbReference type="ARBA" id="ARBA00005041"/>
    </source>
</evidence>
<reference evidence="12 13" key="1">
    <citation type="journal article" date="2020" name="Nat. Commun.">
        <title>The structures of two archaeal type IV pili illuminate evolutionary relationships.</title>
        <authorList>
            <person name="Wang F."/>
            <person name="Baquero D.P."/>
            <person name="Su Z."/>
            <person name="Beltran L.C."/>
            <person name="Prangishvili D."/>
            <person name="Krupovic M."/>
            <person name="Egelman E.H."/>
        </authorList>
    </citation>
    <scope>NUCLEOTIDE SEQUENCE [LARGE SCALE GENOMIC DNA]</scope>
    <source>
        <strain evidence="12 13">2GA</strain>
    </source>
</reference>
<comment type="function">
    <text evidence="3 11">Catalyzes the NAD-dependent oxidative cleavage of spermidine and the subsequent transfer of the butylamine moiety of spermidine to the epsilon-amino group of a specific lysine residue of the eIF-5A precursor protein to form the intermediate deoxyhypusine residue.</text>
</comment>
<keyword evidence="9 11" id="KW-0386">Hypusine biosynthesis</keyword>
<dbReference type="PANTHER" id="PTHR11703">
    <property type="entry name" value="DEOXYHYPUSINE SYNTHASE"/>
    <property type="match status" value="1"/>
</dbReference>
<proteinExistence type="inferred from homology"/>
<dbReference type="AlphaFoldDB" id="A0A7L4PDB1"/>
<dbReference type="NCBIfam" id="NF002294">
    <property type="entry name" value="PRK01221.1"/>
    <property type="match status" value="1"/>
</dbReference>
<gene>
    <name evidence="11" type="primary">dys</name>
    <name evidence="12" type="ORF">HC235_11365</name>
</gene>
<organism evidence="12 13">
    <name type="scientific">Pyrobaculum arsenaticum</name>
    <dbReference type="NCBI Taxonomy" id="121277"/>
    <lineage>
        <taxon>Archaea</taxon>
        <taxon>Thermoproteota</taxon>
        <taxon>Thermoprotei</taxon>
        <taxon>Thermoproteales</taxon>
        <taxon>Thermoproteaceae</taxon>
        <taxon>Pyrobaculum</taxon>
    </lineage>
</organism>
<feature type="active site" description="Nucleophile" evidence="11">
    <location>
        <position position="267"/>
    </location>
</feature>
<keyword evidence="8 11" id="KW-0520">NAD</keyword>
<dbReference type="GO" id="GO:0034038">
    <property type="term" value="F:deoxyhypusine synthase activity"/>
    <property type="evidence" value="ECO:0007669"/>
    <property type="project" value="UniProtKB-UniRule"/>
</dbReference>
<evidence type="ECO:0000313" key="12">
    <source>
        <dbReference type="EMBL" id="NYR16514.1"/>
    </source>
</evidence>
<dbReference type="Pfam" id="PF01916">
    <property type="entry name" value="DS"/>
    <property type="match status" value="1"/>
</dbReference>
<evidence type="ECO:0000256" key="7">
    <source>
        <dbReference type="ARBA" id="ARBA00022679"/>
    </source>
</evidence>
<accession>A0A7L4PDB1</accession>
<sequence length="292" mass="31973">MRDIIEVYRKIGGFQALHVAEAYDVLKEAVEKADLRFLSFTGNLVATGVREIIADAIRRRLFNVVITTAGALDHDIAKSMGARYVPGSFDLDDADLASRGLHRLGNVVIRREEYGPLIEKFVLRHCEELWGRVLATYELAEILGKSLPEDSILGAAARAGVKVFVPGIVDGAVGTALLTCNDLARTRRGATKLLVDVLKDEEELRELVYNSDKLAALIVGGGISKHHVIWWAQFRGGLDYVVYISTAVEYDGSLSGARPREAVSWGKVKPTARSVYIFADATLVLPVLLKAL</sequence>
<dbReference type="UniPathway" id="UPA00354"/>
<dbReference type="SUPFAM" id="SSF52467">
    <property type="entry name" value="DHS-like NAD/FAD-binding domain"/>
    <property type="match status" value="1"/>
</dbReference>
<name>A0A7L4PDB1_9CREN</name>
<evidence type="ECO:0000256" key="2">
    <source>
        <dbReference type="ARBA" id="ARBA00001911"/>
    </source>
</evidence>
<dbReference type="EMBL" id="JAAVJF010000006">
    <property type="protein sequence ID" value="NYR16514.1"/>
    <property type="molecule type" value="Genomic_DNA"/>
</dbReference>
<dbReference type="Proteomes" id="UP000554766">
    <property type="component" value="Unassembled WGS sequence"/>
</dbReference>
<comment type="catalytic activity">
    <reaction evidence="1 11">
        <text>[eIF5A protein]-L-lysine + spermidine = [eIF5A protein]-deoxyhypusine + propane-1,3-diamine</text>
        <dbReference type="Rhea" id="RHEA:33299"/>
        <dbReference type="Rhea" id="RHEA-COMP:10143"/>
        <dbReference type="Rhea" id="RHEA-COMP:10144"/>
        <dbReference type="ChEBI" id="CHEBI:29969"/>
        <dbReference type="ChEBI" id="CHEBI:57484"/>
        <dbReference type="ChEBI" id="CHEBI:57834"/>
        <dbReference type="ChEBI" id="CHEBI:82657"/>
        <dbReference type="EC" id="2.5.1.46"/>
    </reaction>
</comment>
<evidence type="ECO:0000256" key="1">
    <source>
        <dbReference type="ARBA" id="ARBA00000952"/>
    </source>
</evidence>
<dbReference type="PANTHER" id="PTHR11703:SF0">
    <property type="entry name" value="DEOXYHYPUSINE SYNTHASE"/>
    <property type="match status" value="1"/>
</dbReference>
<keyword evidence="13" id="KW-1185">Reference proteome</keyword>
<dbReference type="RefSeq" id="WP_011901422.1">
    <property type="nucleotide sequence ID" value="NZ_JAAVJF010000006.1"/>
</dbReference>
<evidence type="ECO:0000256" key="10">
    <source>
        <dbReference type="ARBA" id="ARBA00039467"/>
    </source>
</evidence>
<dbReference type="InterPro" id="IPR002773">
    <property type="entry name" value="Deoxyhypusine_synthase"/>
</dbReference>
<evidence type="ECO:0000256" key="3">
    <source>
        <dbReference type="ARBA" id="ARBA00002823"/>
    </source>
</evidence>
<comment type="caution">
    <text evidence="12">The sequence shown here is derived from an EMBL/GenBank/DDBJ whole genome shotgun (WGS) entry which is preliminary data.</text>
</comment>
<comment type="cofactor">
    <cofactor evidence="2 11">
        <name>NAD(+)</name>
        <dbReference type="ChEBI" id="CHEBI:57540"/>
    </cofactor>
</comment>
<protein>
    <recommendedName>
        <fullName evidence="10 11">Probable deoxyhypusine synthase</fullName>
        <shortName evidence="11">DHS</shortName>
        <ecNumber evidence="6 11">2.5.1.46</ecNumber>
    </recommendedName>
</protein>
<dbReference type="GeneID" id="5054512"/>
<dbReference type="HAMAP" id="MF_00153">
    <property type="entry name" value="DHS"/>
    <property type="match status" value="1"/>
</dbReference>
<dbReference type="Gene3D" id="3.40.910.10">
    <property type="entry name" value="Deoxyhypusine synthase"/>
    <property type="match status" value="1"/>
</dbReference>
<evidence type="ECO:0000256" key="5">
    <source>
        <dbReference type="ARBA" id="ARBA00009892"/>
    </source>
</evidence>
<comment type="similarity">
    <text evidence="5 11">Belongs to the deoxyhypusine synthase family.</text>
</comment>
<dbReference type="InterPro" id="IPR029035">
    <property type="entry name" value="DHS-like_NAD/FAD-binding_dom"/>
</dbReference>
<dbReference type="OMA" id="HSIINAN"/>